<reference evidence="2" key="2">
    <citation type="submission" date="2025-08" db="UniProtKB">
        <authorList>
            <consortium name="RefSeq"/>
        </authorList>
    </citation>
    <scope>IDENTIFICATION</scope>
    <source>
        <tissue evidence="2">Leaf</tissue>
    </source>
</reference>
<reference evidence="1" key="1">
    <citation type="journal article" date="2014" name="Nat. Commun.">
        <title>The tobacco genome sequence and its comparison with those of tomato and potato.</title>
        <authorList>
            <person name="Sierro N."/>
            <person name="Battey J.N."/>
            <person name="Ouadi S."/>
            <person name="Bakaher N."/>
            <person name="Bovet L."/>
            <person name="Willig A."/>
            <person name="Goepfert S."/>
            <person name="Peitsch M.C."/>
            <person name="Ivanov N.V."/>
        </authorList>
    </citation>
    <scope>NUCLEOTIDE SEQUENCE [LARGE SCALE GENOMIC DNA]</scope>
</reference>
<keyword evidence="1" id="KW-1185">Reference proteome</keyword>
<proteinExistence type="predicted"/>
<sequence>MPMPTFTPEQYQQILQLINKPVPSHEAVANMASIFNYSNVSLFGGTESIPWVVDTWATNHMISSLNMLLNPELITPNASKVHLSNGHVTSITHDLYTGKVKGISKEKDGLYLLQPTKKLSPVKAFVSNTSVSLWLLNIVSLLPNLINFQCGTRDLLMRMKSDVIVLLRNIFTLIKTQFFASIKTIRSDNGLEFFNSQYTALFTSFGVVHQSSCVHTPQQNGVDERKHKHLLEMARALMFQAYAPLKFWGEFLSGKSPYEAFHGTPPSVQHLKVFGCLCYATKSNFTDKFSSKVIPDVFMGYSDTQKGYKLYNIVIGSFFISRDVSFRESVFPLDFPVPQPPEESITDFLPSLDSPVLHSPISQPASPDLSSTSSSHSSPLLSIVGHSTGWMSTMPSFRETCLRKFTCPCHMHLVAMGRIRFAGSSNHYGLKQASRHWNLKLTTALINSSFTQSKVDYSLFTKRQDTHIVIILVYVDDLLITGSDIKLIQEAKHILNNNFKVKDLDELKYFLGIEFFTSSKGIHMN</sequence>
<dbReference type="Proteomes" id="UP000790787">
    <property type="component" value="Chromosome 5"/>
</dbReference>
<evidence type="ECO:0000313" key="1">
    <source>
        <dbReference type="Proteomes" id="UP000790787"/>
    </source>
</evidence>
<accession>A0AC58UHX3</accession>
<protein>
    <submittedName>
        <fullName evidence="2">Uncharacterized protein LOC142180886</fullName>
    </submittedName>
</protein>
<organism evidence="1 2">
    <name type="scientific">Nicotiana tabacum</name>
    <name type="common">Common tobacco</name>
    <dbReference type="NCBI Taxonomy" id="4097"/>
    <lineage>
        <taxon>Eukaryota</taxon>
        <taxon>Viridiplantae</taxon>
        <taxon>Streptophyta</taxon>
        <taxon>Embryophyta</taxon>
        <taxon>Tracheophyta</taxon>
        <taxon>Spermatophyta</taxon>
        <taxon>Magnoliopsida</taxon>
        <taxon>eudicotyledons</taxon>
        <taxon>Gunneridae</taxon>
        <taxon>Pentapetalae</taxon>
        <taxon>asterids</taxon>
        <taxon>lamiids</taxon>
        <taxon>Solanales</taxon>
        <taxon>Solanaceae</taxon>
        <taxon>Nicotianoideae</taxon>
        <taxon>Nicotianeae</taxon>
        <taxon>Nicotiana</taxon>
    </lineage>
</organism>
<name>A0AC58UHX3_TOBAC</name>
<evidence type="ECO:0000313" key="2">
    <source>
        <dbReference type="RefSeq" id="XP_075109092.1"/>
    </source>
</evidence>
<gene>
    <name evidence="2" type="primary">LOC142180886</name>
</gene>
<dbReference type="RefSeq" id="XP_075109092.1">
    <property type="nucleotide sequence ID" value="XM_075252991.1"/>
</dbReference>